<dbReference type="AlphaFoldDB" id="A0A319E1W4"/>
<protein>
    <submittedName>
        <fullName evidence="1">Uncharacterized protein</fullName>
    </submittedName>
</protein>
<dbReference type="VEuPathDB" id="FungiDB:BO82DRAFT_399040"/>
<accession>A0A319E1W4</accession>
<proteinExistence type="predicted"/>
<dbReference type="Proteomes" id="UP000248340">
    <property type="component" value="Unassembled WGS sequence"/>
</dbReference>
<dbReference type="GeneID" id="37141818"/>
<evidence type="ECO:0000313" key="2">
    <source>
        <dbReference type="Proteomes" id="UP000248340"/>
    </source>
</evidence>
<dbReference type="EMBL" id="KZ821681">
    <property type="protein sequence ID" value="PYH85092.1"/>
    <property type="molecule type" value="Genomic_DNA"/>
</dbReference>
<gene>
    <name evidence="1" type="ORF">BO82DRAFT_399040</name>
</gene>
<organism evidence="1 2">
    <name type="scientific">Aspergillus uvarum CBS 121591</name>
    <dbReference type="NCBI Taxonomy" id="1448315"/>
    <lineage>
        <taxon>Eukaryota</taxon>
        <taxon>Fungi</taxon>
        <taxon>Dikarya</taxon>
        <taxon>Ascomycota</taxon>
        <taxon>Pezizomycotina</taxon>
        <taxon>Eurotiomycetes</taxon>
        <taxon>Eurotiomycetidae</taxon>
        <taxon>Eurotiales</taxon>
        <taxon>Aspergillaceae</taxon>
        <taxon>Aspergillus</taxon>
        <taxon>Aspergillus subgen. Circumdati</taxon>
    </lineage>
</organism>
<sequence length="125" mass="14121">MSDDEASASAEYHAEYHPHLREAAAYTAEELRRRAFEVRQIRGADAAGLECCLPEAPRSNRTRPDQEQCPMCQASCHPSCLDQLRNEEMRRGRPLVYGCPRCGTLWRTDGRARFLIGTAILDPKS</sequence>
<reference evidence="1 2" key="1">
    <citation type="submission" date="2016-12" db="EMBL/GenBank/DDBJ databases">
        <title>The genomes of Aspergillus section Nigri reveals drivers in fungal speciation.</title>
        <authorList>
            <consortium name="DOE Joint Genome Institute"/>
            <person name="Vesth T.C."/>
            <person name="Nybo J."/>
            <person name="Theobald S."/>
            <person name="Brandl J."/>
            <person name="Frisvad J.C."/>
            <person name="Nielsen K.F."/>
            <person name="Lyhne E.K."/>
            <person name="Kogle M.E."/>
            <person name="Kuo A."/>
            <person name="Riley R."/>
            <person name="Clum A."/>
            <person name="Nolan M."/>
            <person name="Lipzen A."/>
            <person name="Salamov A."/>
            <person name="Henrissat B."/>
            <person name="Wiebenga A."/>
            <person name="De Vries R.P."/>
            <person name="Grigoriev I.V."/>
            <person name="Mortensen U.H."/>
            <person name="Andersen M.R."/>
            <person name="Baker S.E."/>
        </authorList>
    </citation>
    <scope>NUCLEOTIDE SEQUENCE [LARGE SCALE GENOMIC DNA]</scope>
    <source>
        <strain evidence="1 2">CBS 121591</strain>
    </source>
</reference>
<dbReference type="RefSeq" id="XP_025495292.1">
    <property type="nucleotide sequence ID" value="XM_025639076.1"/>
</dbReference>
<evidence type="ECO:0000313" key="1">
    <source>
        <dbReference type="EMBL" id="PYH85092.1"/>
    </source>
</evidence>
<dbReference type="OrthoDB" id="4480876at2759"/>
<name>A0A319E1W4_9EURO</name>
<keyword evidence="2" id="KW-1185">Reference proteome</keyword>